<dbReference type="Proteomes" id="UP000092574">
    <property type="component" value="Chromosome"/>
</dbReference>
<reference evidence="1" key="1">
    <citation type="submission" date="2017-04" db="EMBL/GenBank/DDBJ databases">
        <title>Complete Genome Sequences of Twelve Strains of a Stable Defined Moderately Diverse Mouse Microbiota 2 (sDMDMm2).</title>
        <authorList>
            <person name="Uchimura Y."/>
            <person name="Wyss M."/>
            <person name="Brugiroux S."/>
            <person name="Limenitakis J.P."/>
            <person name="Stecher B."/>
            <person name="McCoy K.D."/>
            <person name="Macpherson A.J."/>
        </authorList>
    </citation>
    <scope>NUCLEOTIDE SEQUENCE</scope>
    <source>
        <strain evidence="1">YL58</strain>
    </source>
</reference>
<dbReference type="OrthoDB" id="9803916at2"/>
<dbReference type="RefSeq" id="WP_065542291.1">
    <property type="nucleotide sequence ID" value="NZ_CP015405.2"/>
</dbReference>
<protein>
    <submittedName>
        <fullName evidence="1">Uncharacterized protein</fullName>
    </submittedName>
</protein>
<dbReference type="STRING" id="1796616.A4V09_10245"/>
<sequence>MAEHGLSVVMEERNRKFLMDTGQSEDREIAPGFWVIGNIPYRTDFESHGDSCSYPCPLHGKKGCGNDGIRILGFLYLG</sequence>
<gene>
    <name evidence="1" type="ORF">A4V09_10245</name>
</gene>
<dbReference type="AlphaFoldDB" id="A0A1C7I934"/>
<dbReference type="EMBL" id="CP015405">
    <property type="protein sequence ID" value="ANU76115.1"/>
    <property type="molecule type" value="Genomic_DNA"/>
</dbReference>
<keyword evidence="2" id="KW-1185">Reference proteome</keyword>
<evidence type="ECO:0000313" key="1">
    <source>
        <dbReference type="EMBL" id="ANU76115.1"/>
    </source>
</evidence>
<dbReference type="KEGG" id="byl:A4V09_10245"/>
<accession>A0A1C7I934</accession>
<name>A0A1C7I934_9FIRM</name>
<organism evidence="1 2">
    <name type="scientific">Blautia pseudococcoides</name>
    <dbReference type="NCBI Taxonomy" id="1796616"/>
    <lineage>
        <taxon>Bacteria</taxon>
        <taxon>Bacillati</taxon>
        <taxon>Bacillota</taxon>
        <taxon>Clostridia</taxon>
        <taxon>Lachnospirales</taxon>
        <taxon>Lachnospiraceae</taxon>
        <taxon>Blautia</taxon>
    </lineage>
</organism>
<proteinExistence type="predicted"/>
<evidence type="ECO:0000313" key="2">
    <source>
        <dbReference type="Proteomes" id="UP000092574"/>
    </source>
</evidence>